<dbReference type="EMBL" id="CP013234">
    <property type="protein sequence ID" value="AMP03335.1"/>
    <property type="molecule type" value="Genomic_DNA"/>
</dbReference>
<organism evidence="1 3">
    <name type="scientific">Collimonas pratensis</name>
    <dbReference type="NCBI Taxonomy" id="279113"/>
    <lineage>
        <taxon>Bacteria</taxon>
        <taxon>Pseudomonadati</taxon>
        <taxon>Pseudomonadota</taxon>
        <taxon>Betaproteobacteria</taxon>
        <taxon>Burkholderiales</taxon>
        <taxon>Oxalobacteraceae</taxon>
        <taxon>Collimonas</taxon>
    </lineage>
</organism>
<dbReference type="Proteomes" id="UP000074561">
    <property type="component" value="Chromosome"/>
</dbReference>
<dbReference type="EMBL" id="CP013236">
    <property type="protein sequence ID" value="AMP13144.1"/>
    <property type="molecule type" value="Genomic_DNA"/>
</dbReference>
<dbReference type="KEGG" id="cpra:CPter91_0947"/>
<dbReference type="Proteomes" id="UP000074914">
    <property type="component" value="Chromosome"/>
</dbReference>
<evidence type="ECO:0000313" key="3">
    <source>
        <dbReference type="Proteomes" id="UP000074561"/>
    </source>
</evidence>
<reference evidence="3 4" key="1">
    <citation type="submission" date="2015-11" db="EMBL/GenBank/DDBJ databases">
        <title>Exploring the genomic traits of fungus-feeding bacterial genus Collimonas.</title>
        <authorList>
            <person name="Song C."/>
            <person name="Schmidt R."/>
            <person name="de Jager V."/>
            <person name="Krzyzanowska D."/>
            <person name="Jongedijk E."/>
            <person name="Cankar K."/>
            <person name="Beekwilder J."/>
            <person name="van Veen A."/>
            <person name="de Boer W."/>
            <person name="van Veen J.A."/>
            <person name="Garbeva P."/>
        </authorList>
    </citation>
    <scope>NUCLEOTIDE SEQUENCE [LARGE SCALE GENOMIC DNA]</scope>
    <source>
        <strain evidence="2 4">Ter291</strain>
        <strain evidence="1 3">Ter91</strain>
    </source>
</reference>
<evidence type="ECO:0000313" key="2">
    <source>
        <dbReference type="EMBL" id="AMP13144.1"/>
    </source>
</evidence>
<evidence type="ECO:0000313" key="4">
    <source>
        <dbReference type="Proteomes" id="UP000074914"/>
    </source>
</evidence>
<gene>
    <name evidence="2" type="ORF">CPter291_0865</name>
    <name evidence="1" type="ORF">CPter91_0947</name>
</gene>
<protein>
    <submittedName>
        <fullName evidence="1">Uncharacterized protein</fullName>
    </submittedName>
</protein>
<name>A0A127Q0G0_9BURK</name>
<keyword evidence="4" id="KW-1185">Reference proteome</keyword>
<dbReference type="AlphaFoldDB" id="A0A127Q0G0"/>
<sequence length="48" mass="5652">MNNNITAGQDILDKIKIIEIRCNFLYLCPFNRETTWSSYSDYMMASLI</sequence>
<accession>A0A127Q0G0</accession>
<evidence type="ECO:0000313" key="1">
    <source>
        <dbReference type="EMBL" id="AMP03335.1"/>
    </source>
</evidence>
<proteinExistence type="predicted"/>